<evidence type="ECO:0000313" key="2">
    <source>
        <dbReference type="EMBL" id="MBN2909477.1"/>
    </source>
</evidence>
<dbReference type="RefSeq" id="WP_205494613.1">
    <property type="nucleotide sequence ID" value="NZ_JAFHAP010000008.1"/>
</dbReference>
<organism evidence="2 3">
    <name type="scientific">Polycladomyces zharkentensis</name>
    <dbReference type="NCBI Taxonomy" id="2807616"/>
    <lineage>
        <taxon>Bacteria</taxon>
        <taxon>Bacillati</taxon>
        <taxon>Bacillota</taxon>
        <taxon>Bacilli</taxon>
        <taxon>Bacillales</taxon>
        <taxon>Thermoactinomycetaceae</taxon>
        <taxon>Polycladomyces</taxon>
    </lineage>
</organism>
<dbReference type="PANTHER" id="PTHR43179">
    <property type="entry name" value="RHAMNOSYLTRANSFERASE WBBL"/>
    <property type="match status" value="1"/>
</dbReference>
<dbReference type="Pfam" id="PF00535">
    <property type="entry name" value="Glycos_transf_2"/>
    <property type="match status" value="1"/>
</dbReference>
<dbReference type="InterPro" id="IPR001173">
    <property type="entry name" value="Glyco_trans_2-like"/>
</dbReference>
<dbReference type="CDD" id="cd04186">
    <property type="entry name" value="GT_2_like_c"/>
    <property type="match status" value="1"/>
</dbReference>
<dbReference type="EMBL" id="JAFHAP010000008">
    <property type="protein sequence ID" value="MBN2909477.1"/>
    <property type="molecule type" value="Genomic_DNA"/>
</dbReference>
<reference evidence="2" key="1">
    <citation type="journal article" date="2024" name="Int. J. Syst. Evol. Microbiol.">
        <title>Polycladomyces zharkentensis sp. nov., a novel thermophilic cellulose- and starch-degrading member of the Bacillota from a geothermal aquifer in Kazakhstan.</title>
        <authorList>
            <person name="Mashzhan A."/>
            <person name="Kistaubayeva A."/>
            <person name="Javier-Lopez R."/>
            <person name="Bissenova U."/>
            <person name="Bissenbay A."/>
            <person name="Birkeland N.K."/>
        </authorList>
    </citation>
    <scope>NUCLEOTIDE SEQUENCE</scope>
    <source>
        <strain evidence="2">ZKZ2T</strain>
    </source>
</reference>
<evidence type="ECO:0000313" key="3">
    <source>
        <dbReference type="Proteomes" id="UP001177120"/>
    </source>
</evidence>
<sequence>MGQTPTTTIIIPSRNQRHTTLQCLQCIRQYTTSPLEIIVVDNGSTDGTAEALASLPEVRLIRNDHNRGFAAAVNQGIRSANGTHIVLLNNDTLPSHRWLANLLTVLRSDARIGLVGPLSNRVIPEQKVRIRFPTAEAMHAFCRKFHRRSDPAKWRNSPRLSGFCLAFQAGLVERIGLLDERFGVGTYEDDDYCYRARLSGYRCVIAGDTYVHHLGSRTFRKRGREEFQKILAQNRRYFTAKWGIAPEVAARGTLYNIIPK</sequence>
<feature type="domain" description="Glycosyltransferase 2-like" evidence="1">
    <location>
        <begin position="8"/>
        <end position="174"/>
    </location>
</feature>
<accession>A0ABS2WIX5</accession>
<dbReference type="Proteomes" id="UP001177120">
    <property type="component" value="Unassembled WGS sequence"/>
</dbReference>
<name>A0ABS2WIX5_9BACL</name>
<proteinExistence type="predicted"/>
<dbReference type="InterPro" id="IPR029044">
    <property type="entry name" value="Nucleotide-diphossugar_trans"/>
</dbReference>
<keyword evidence="3" id="KW-1185">Reference proteome</keyword>
<dbReference type="Gene3D" id="3.90.550.10">
    <property type="entry name" value="Spore Coat Polysaccharide Biosynthesis Protein SpsA, Chain A"/>
    <property type="match status" value="1"/>
</dbReference>
<gene>
    <name evidence="2" type="ORF">JQC72_08045</name>
</gene>
<protein>
    <submittedName>
        <fullName evidence="2">Glycosyltransferase family 2 protein</fullName>
    </submittedName>
</protein>
<comment type="caution">
    <text evidence="2">The sequence shown here is derived from an EMBL/GenBank/DDBJ whole genome shotgun (WGS) entry which is preliminary data.</text>
</comment>
<dbReference type="PANTHER" id="PTHR43179:SF7">
    <property type="entry name" value="RHAMNOSYLTRANSFERASE WBBL"/>
    <property type="match status" value="1"/>
</dbReference>
<evidence type="ECO:0000259" key="1">
    <source>
        <dbReference type="Pfam" id="PF00535"/>
    </source>
</evidence>
<dbReference type="SUPFAM" id="SSF53448">
    <property type="entry name" value="Nucleotide-diphospho-sugar transferases"/>
    <property type="match status" value="1"/>
</dbReference>